<comment type="pathway">
    <text evidence="1">Carbohydrate acid metabolism.</text>
</comment>
<evidence type="ECO:0000256" key="2">
    <source>
        <dbReference type="ARBA" id="ARBA00006906"/>
    </source>
</evidence>
<keyword evidence="5" id="KW-0119">Carbohydrate metabolism</keyword>
<dbReference type="GO" id="GO:0016829">
    <property type="term" value="F:lyase activity"/>
    <property type="evidence" value="ECO:0007669"/>
    <property type="project" value="UniProtKB-KW"/>
</dbReference>
<dbReference type="PANTHER" id="PTHR30246:SF1">
    <property type="entry name" value="2-DEHYDRO-3-DEOXY-6-PHOSPHOGALACTONATE ALDOLASE-RELATED"/>
    <property type="match status" value="1"/>
</dbReference>
<gene>
    <name evidence="6" type="ORF">G1H11_00755</name>
</gene>
<evidence type="ECO:0000256" key="5">
    <source>
        <dbReference type="ARBA" id="ARBA00023277"/>
    </source>
</evidence>
<dbReference type="Proteomes" id="UP000469185">
    <property type="component" value="Unassembled WGS sequence"/>
</dbReference>
<sequence length="217" mass="22049">MPGRLQPSSQLRDTGVMAILRAGSVDRFGDICHTLADAGVTCLEITLTSPGALEAIKAARTALPDSVNVGAGTVTTADEVRAVVDAGAEFVVSPSAELDVVRAAREAGVQSYPGAFTPTEILAAWQAGASAIKVFPASTLGPSFFRNVAGPFPDIPLMPTGGVSLDSIGDWIRAGAIGVGLGGPLQGDAATGGDLDALAERARRALAEVREARKTLA</sequence>
<keyword evidence="4" id="KW-0456">Lyase</keyword>
<dbReference type="Pfam" id="PF01081">
    <property type="entry name" value="Aldolase"/>
    <property type="match status" value="1"/>
</dbReference>
<comment type="subunit">
    <text evidence="3">Homotrimer.</text>
</comment>
<dbReference type="NCBIfam" id="TIGR01182">
    <property type="entry name" value="eda"/>
    <property type="match status" value="1"/>
</dbReference>
<comment type="similarity">
    <text evidence="2">Belongs to the KHG/KDPG aldolase family.</text>
</comment>
<accession>A0A6N9YFT0</accession>
<dbReference type="InterPro" id="IPR013785">
    <property type="entry name" value="Aldolase_TIM"/>
</dbReference>
<organism evidence="6 7">
    <name type="scientific">Phytoactinopolyspora alkaliphila</name>
    <dbReference type="NCBI Taxonomy" id="1783498"/>
    <lineage>
        <taxon>Bacteria</taxon>
        <taxon>Bacillati</taxon>
        <taxon>Actinomycetota</taxon>
        <taxon>Actinomycetes</taxon>
        <taxon>Jiangellales</taxon>
        <taxon>Jiangellaceae</taxon>
        <taxon>Phytoactinopolyspora</taxon>
    </lineage>
</organism>
<keyword evidence="7" id="KW-1185">Reference proteome</keyword>
<reference evidence="6 7" key="1">
    <citation type="submission" date="2020-02" db="EMBL/GenBank/DDBJ databases">
        <authorList>
            <person name="Li X.-J."/>
            <person name="Feng X.-M."/>
        </authorList>
    </citation>
    <scope>NUCLEOTIDE SEQUENCE [LARGE SCALE GENOMIC DNA]</scope>
    <source>
        <strain evidence="6 7">CGMCC 4.7225</strain>
    </source>
</reference>
<comment type="caution">
    <text evidence="6">The sequence shown here is derived from an EMBL/GenBank/DDBJ whole genome shotgun (WGS) entry which is preliminary data.</text>
</comment>
<proteinExistence type="inferred from homology"/>
<evidence type="ECO:0000313" key="6">
    <source>
        <dbReference type="EMBL" id="NED93843.1"/>
    </source>
</evidence>
<dbReference type="SUPFAM" id="SSF51569">
    <property type="entry name" value="Aldolase"/>
    <property type="match status" value="1"/>
</dbReference>
<dbReference type="PANTHER" id="PTHR30246">
    <property type="entry name" value="2-KETO-3-DEOXY-6-PHOSPHOGLUCONATE ALDOLASE"/>
    <property type="match status" value="1"/>
</dbReference>
<dbReference type="CDD" id="cd00452">
    <property type="entry name" value="KDPG_aldolase"/>
    <property type="match status" value="1"/>
</dbReference>
<evidence type="ECO:0000256" key="3">
    <source>
        <dbReference type="ARBA" id="ARBA00011233"/>
    </source>
</evidence>
<evidence type="ECO:0000256" key="1">
    <source>
        <dbReference type="ARBA" id="ARBA00004761"/>
    </source>
</evidence>
<evidence type="ECO:0000256" key="4">
    <source>
        <dbReference type="ARBA" id="ARBA00023239"/>
    </source>
</evidence>
<protein>
    <submittedName>
        <fullName evidence="6">Bifunctional 4-hydroxy-2-oxoglutarate aldolase/2-dehydro-3-deoxy-phosphogluconate aldolase</fullName>
    </submittedName>
</protein>
<dbReference type="AlphaFoldDB" id="A0A6N9YFT0"/>
<dbReference type="EMBL" id="JAAGOB010000001">
    <property type="protein sequence ID" value="NED93843.1"/>
    <property type="molecule type" value="Genomic_DNA"/>
</dbReference>
<evidence type="ECO:0000313" key="7">
    <source>
        <dbReference type="Proteomes" id="UP000469185"/>
    </source>
</evidence>
<name>A0A6N9YFT0_9ACTN</name>
<dbReference type="InterPro" id="IPR000887">
    <property type="entry name" value="Aldlse_KDPG_KHG"/>
</dbReference>
<dbReference type="Gene3D" id="3.20.20.70">
    <property type="entry name" value="Aldolase class I"/>
    <property type="match status" value="1"/>
</dbReference>